<protein>
    <submittedName>
        <fullName evidence="1">Uncharacterized protein</fullName>
    </submittedName>
</protein>
<evidence type="ECO:0000313" key="4">
    <source>
        <dbReference type="Proteomes" id="UP000249146"/>
    </source>
</evidence>
<dbReference type="Proteomes" id="UP000248786">
    <property type="component" value="Unassembled WGS sequence"/>
</dbReference>
<dbReference type="EMBL" id="QGLD01000008">
    <property type="protein sequence ID" value="RAL70808.1"/>
    <property type="molecule type" value="Genomic_DNA"/>
</dbReference>
<evidence type="ECO:0000313" key="1">
    <source>
        <dbReference type="EMBL" id="RAL69495.1"/>
    </source>
</evidence>
<accession>A0A328ELG3</accession>
<dbReference type="EMBL" id="QGLC01000009">
    <property type="protein sequence ID" value="RAL69495.1"/>
    <property type="molecule type" value="Genomic_DNA"/>
</dbReference>
<gene>
    <name evidence="2" type="ORF">C1G86_0466</name>
    <name evidence="1" type="ORF">C1G87_0479</name>
</gene>
<dbReference type="Proteomes" id="UP000249146">
    <property type="component" value="Unassembled WGS sequence"/>
</dbReference>
<dbReference type="AlphaFoldDB" id="A0A328ELG3"/>
<organism evidence="1 4">
    <name type="scientific">Dehalococcoides mccartyi</name>
    <dbReference type="NCBI Taxonomy" id="61435"/>
    <lineage>
        <taxon>Bacteria</taxon>
        <taxon>Bacillati</taxon>
        <taxon>Chloroflexota</taxon>
        <taxon>Dehalococcoidia</taxon>
        <taxon>Dehalococcoidales</taxon>
        <taxon>Dehalococcoidaceae</taxon>
        <taxon>Dehalococcoides</taxon>
    </lineage>
</organism>
<name>A0A328ELG3_9CHLR</name>
<evidence type="ECO:0000313" key="2">
    <source>
        <dbReference type="EMBL" id="RAL70808.1"/>
    </source>
</evidence>
<proteinExistence type="predicted"/>
<reference evidence="3 4" key="1">
    <citation type="submission" date="2018-05" db="EMBL/GenBank/DDBJ databases">
        <title>Draft genome sequences of Dehalococcoides mccartyi strains RC and KS.</title>
        <authorList>
            <person name="Higgins S.A."/>
            <person name="Padilla-Crespo E."/>
            <person name="Loeffler F.E."/>
        </authorList>
    </citation>
    <scope>NUCLEOTIDE SEQUENCE [LARGE SCALE GENOMIC DNA]</scope>
    <source>
        <strain evidence="2 3">KS</strain>
        <strain evidence="1 4">RC</strain>
    </source>
</reference>
<evidence type="ECO:0000313" key="3">
    <source>
        <dbReference type="Proteomes" id="UP000248786"/>
    </source>
</evidence>
<comment type="caution">
    <text evidence="1">The sequence shown here is derived from an EMBL/GenBank/DDBJ whole genome shotgun (WGS) entry which is preliminary data.</text>
</comment>
<sequence length="42" mass="4736">MKTLYNPFLSCPIWVLSGNPAAPFELLCKYFGEDTMINLLLA</sequence>